<keyword evidence="3" id="KW-1185">Reference proteome</keyword>
<proteinExistence type="predicted"/>
<accession>A0A5C9A1G0</accession>
<feature type="transmembrane region" description="Helical" evidence="1">
    <location>
        <begin position="93"/>
        <end position="112"/>
    </location>
</feature>
<protein>
    <recommendedName>
        <fullName evidence="4">DoxX family protein</fullName>
    </recommendedName>
</protein>
<feature type="transmembrane region" description="Helical" evidence="1">
    <location>
        <begin position="41"/>
        <end position="61"/>
    </location>
</feature>
<evidence type="ECO:0000313" key="3">
    <source>
        <dbReference type="Proteomes" id="UP000321933"/>
    </source>
</evidence>
<reference evidence="2 3" key="1">
    <citation type="submission" date="2019-08" db="EMBL/GenBank/DDBJ databases">
        <title>Parahaliea maris sp. nov., isolated from the surface seawater.</title>
        <authorList>
            <person name="Liu Y."/>
        </authorList>
    </citation>
    <scope>NUCLEOTIDE SEQUENCE [LARGE SCALE GENOMIC DNA]</scope>
    <source>
        <strain evidence="2 3">S2-26</strain>
    </source>
</reference>
<keyword evidence="1" id="KW-0472">Membrane</keyword>
<name>A0A5C9A1G0_9GAMM</name>
<evidence type="ECO:0000313" key="2">
    <source>
        <dbReference type="EMBL" id="TXS93620.1"/>
    </source>
</evidence>
<dbReference type="InterPro" id="IPR025695">
    <property type="entry name" value="DoxX-like"/>
</dbReference>
<organism evidence="2 3">
    <name type="scientific">Parahaliea aestuarii</name>
    <dbReference type="NCBI Taxonomy" id="1852021"/>
    <lineage>
        <taxon>Bacteria</taxon>
        <taxon>Pseudomonadati</taxon>
        <taxon>Pseudomonadota</taxon>
        <taxon>Gammaproteobacteria</taxon>
        <taxon>Cellvibrionales</taxon>
        <taxon>Halieaceae</taxon>
        <taxon>Parahaliea</taxon>
    </lineage>
</organism>
<keyword evidence="1" id="KW-0812">Transmembrane</keyword>
<evidence type="ECO:0008006" key="4">
    <source>
        <dbReference type="Google" id="ProtNLM"/>
    </source>
</evidence>
<feature type="transmembrane region" description="Helical" evidence="1">
    <location>
        <begin position="68"/>
        <end position="87"/>
    </location>
</feature>
<dbReference type="EMBL" id="VRYZ01000002">
    <property type="protein sequence ID" value="TXS93620.1"/>
    <property type="molecule type" value="Genomic_DNA"/>
</dbReference>
<comment type="caution">
    <text evidence="2">The sequence shown here is derived from an EMBL/GenBank/DDBJ whole genome shotgun (WGS) entry which is preliminary data.</text>
</comment>
<dbReference type="AlphaFoldDB" id="A0A5C9A1G0"/>
<evidence type="ECO:0000256" key="1">
    <source>
        <dbReference type="SAM" id="Phobius"/>
    </source>
</evidence>
<dbReference type="Pfam" id="PF13781">
    <property type="entry name" value="DoxX_3"/>
    <property type="match status" value="1"/>
</dbReference>
<dbReference type="Proteomes" id="UP000321933">
    <property type="component" value="Unassembled WGS sequence"/>
</dbReference>
<keyword evidence="1" id="KW-1133">Transmembrane helix</keyword>
<dbReference type="OrthoDB" id="6199084at2"/>
<gene>
    <name evidence="2" type="ORF">FVW59_05260</name>
</gene>
<sequence>MCRLCVAFVWLYHGLVPKLLGPHRDELVMNMALGLSEEQAIRLATAAGILEVLVGVSVLACWRQRWPLLLTAVAMPGLLVFVAVWVPDLLWGAFNPVTTNLCATALAIVALGQHNGRGRSGEVSQG</sequence>